<evidence type="ECO:0000313" key="9">
    <source>
        <dbReference type="Proteomes" id="UP001165160"/>
    </source>
</evidence>
<accession>A0A9W7KXI0</accession>
<dbReference type="GO" id="GO:0016020">
    <property type="term" value="C:membrane"/>
    <property type="evidence" value="ECO:0007669"/>
    <property type="project" value="UniProtKB-SubCell"/>
</dbReference>
<evidence type="ECO:0000256" key="3">
    <source>
        <dbReference type="ARBA" id="ARBA00022989"/>
    </source>
</evidence>
<feature type="transmembrane region" description="Helical" evidence="6">
    <location>
        <begin position="179"/>
        <end position="199"/>
    </location>
</feature>
<evidence type="ECO:0000256" key="2">
    <source>
        <dbReference type="ARBA" id="ARBA00022692"/>
    </source>
</evidence>
<feature type="transmembrane region" description="Helical" evidence="6">
    <location>
        <begin position="85"/>
        <end position="102"/>
    </location>
</feature>
<evidence type="ECO:0000256" key="5">
    <source>
        <dbReference type="PROSITE-ProRule" id="PRU00205"/>
    </source>
</evidence>
<keyword evidence="3 6" id="KW-1133">Transmembrane helix</keyword>
<evidence type="ECO:0000256" key="6">
    <source>
        <dbReference type="SAM" id="Phobius"/>
    </source>
</evidence>
<keyword evidence="2 5" id="KW-0812">Transmembrane</keyword>
<dbReference type="PANTHER" id="PTHR38436">
    <property type="entry name" value="POLYKETIDE CYCLASE SNOAL-LIKE DOMAIN"/>
    <property type="match status" value="1"/>
</dbReference>
<dbReference type="InterPro" id="IPR006634">
    <property type="entry name" value="TLC-dom"/>
</dbReference>
<proteinExistence type="predicted"/>
<dbReference type="PANTHER" id="PTHR38436:SF3">
    <property type="entry name" value="CARBOXYMETHYLENEBUTENOLIDASE-RELATED"/>
    <property type="match status" value="1"/>
</dbReference>
<dbReference type="Pfam" id="PF03798">
    <property type="entry name" value="TRAM_LAG1_CLN8"/>
    <property type="match status" value="1"/>
</dbReference>
<keyword evidence="4 5" id="KW-0472">Membrane</keyword>
<comment type="subcellular location">
    <subcellularLocation>
        <location evidence="1">Membrane</location>
        <topology evidence="1">Multi-pass membrane protein</topology>
    </subcellularLocation>
</comment>
<evidence type="ECO:0000256" key="1">
    <source>
        <dbReference type="ARBA" id="ARBA00004141"/>
    </source>
</evidence>
<name>A0A9W7KXI0_9STRA</name>
<dbReference type="GO" id="GO:0030638">
    <property type="term" value="P:polyketide metabolic process"/>
    <property type="evidence" value="ECO:0007669"/>
    <property type="project" value="InterPro"/>
</dbReference>
<dbReference type="PROSITE" id="PS50922">
    <property type="entry name" value="TLC"/>
    <property type="match status" value="1"/>
</dbReference>
<dbReference type="SUPFAM" id="SSF54427">
    <property type="entry name" value="NTF2-like"/>
    <property type="match status" value="1"/>
</dbReference>
<gene>
    <name evidence="8" type="ORF">TrVE_jg6016</name>
</gene>
<evidence type="ECO:0000259" key="7">
    <source>
        <dbReference type="PROSITE" id="PS50922"/>
    </source>
</evidence>
<dbReference type="Gene3D" id="3.10.450.50">
    <property type="match status" value="1"/>
</dbReference>
<evidence type="ECO:0000256" key="4">
    <source>
        <dbReference type="ARBA" id="ARBA00023136"/>
    </source>
</evidence>
<feature type="transmembrane region" description="Helical" evidence="6">
    <location>
        <begin position="139"/>
        <end position="159"/>
    </location>
</feature>
<feature type="transmembrane region" description="Helical" evidence="6">
    <location>
        <begin position="211"/>
        <end position="228"/>
    </location>
</feature>
<feature type="domain" description="TLC" evidence="7">
    <location>
        <begin position="5"/>
        <end position="210"/>
    </location>
</feature>
<dbReference type="AlphaFoldDB" id="A0A9W7KXI0"/>
<feature type="transmembrane region" description="Helical" evidence="6">
    <location>
        <begin position="53"/>
        <end position="73"/>
    </location>
</feature>
<reference evidence="9" key="1">
    <citation type="journal article" date="2023" name="Commun. Biol.">
        <title>Genome analysis of Parmales, the sister group of diatoms, reveals the evolutionary specialization of diatoms from phago-mixotrophs to photoautotrophs.</title>
        <authorList>
            <person name="Ban H."/>
            <person name="Sato S."/>
            <person name="Yoshikawa S."/>
            <person name="Yamada K."/>
            <person name="Nakamura Y."/>
            <person name="Ichinomiya M."/>
            <person name="Sato N."/>
            <person name="Blanc-Mathieu R."/>
            <person name="Endo H."/>
            <person name="Kuwata A."/>
            <person name="Ogata H."/>
        </authorList>
    </citation>
    <scope>NUCLEOTIDE SEQUENCE [LARGE SCALE GENOMIC DNA]</scope>
    <source>
        <strain evidence="9">NIES 3699</strain>
    </source>
</reference>
<keyword evidence="9" id="KW-1185">Reference proteome</keyword>
<evidence type="ECO:0000313" key="8">
    <source>
        <dbReference type="EMBL" id="GMI14855.1"/>
    </source>
</evidence>
<dbReference type="EMBL" id="BRXX01000508">
    <property type="protein sequence ID" value="GMI14855.1"/>
    <property type="molecule type" value="Genomic_DNA"/>
</dbReference>
<dbReference type="Proteomes" id="UP001165160">
    <property type="component" value="Unassembled WGS sequence"/>
</dbReference>
<dbReference type="InterPro" id="IPR032710">
    <property type="entry name" value="NTF2-like_dom_sf"/>
</dbReference>
<comment type="caution">
    <text evidence="8">The sequence shown here is derived from an EMBL/GenBank/DDBJ whole genome shotgun (WGS) entry which is preliminary data.</text>
</comment>
<dbReference type="InterPro" id="IPR009959">
    <property type="entry name" value="Cyclase_SnoaL-like"/>
</dbReference>
<organism evidence="8 9">
    <name type="scientific">Triparma verrucosa</name>
    <dbReference type="NCBI Taxonomy" id="1606542"/>
    <lineage>
        <taxon>Eukaryota</taxon>
        <taxon>Sar</taxon>
        <taxon>Stramenopiles</taxon>
        <taxon>Ochrophyta</taxon>
        <taxon>Bolidophyceae</taxon>
        <taxon>Parmales</taxon>
        <taxon>Triparmaceae</taxon>
        <taxon>Triparma</taxon>
    </lineage>
</organism>
<protein>
    <recommendedName>
        <fullName evidence="7">TLC domain-containing protein</fullName>
    </recommendedName>
</protein>
<sequence>MTNLTKPGVLLSYVLSTIHSVAQTAFALYSLPRFLSVPPLERLRCYYQCDCDLAMGVYIMSSVLIVYFMVDLILMHKTSTLTPSFVFHHIMFGSTAVVQLMYQRSCFPYAWLSLGELSTLFLNARWYYKYHKRNTESPVFQFVQVGFAVTFFFTRIVIYGLGLHHFFYNDENVFKGYELWQTTPVLFLAGYLLNVFWFSKIVSQVPRPSRPSNLTTFALVILAFYSWSSNSPQPYSTLTSMTATTATTATTTTTTTMTDRSLTLVNIWEQHTACEFDPNIKSVECTMDTMTSDPIVNHVPTMIGGVGYEEVENFYRHNFIFTNPDMNIDLVSRTVGTDSLVDEMVIEFEHVSVVDWLAPSVEPSFKTIRFPLVAIVAFAGDKISSEHLYFDQAGVLLQMGVIDASVGDVTGAEQAELKPTNEILKRAGRVKYDEL</sequence>